<keyword evidence="1" id="KW-1185">Reference proteome</keyword>
<organism evidence="1 2">
    <name type="scientific">Romanomermis culicivorax</name>
    <name type="common">Nematode worm</name>
    <dbReference type="NCBI Taxonomy" id="13658"/>
    <lineage>
        <taxon>Eukaryota</taxon>
        <taxon>Metazoa</taxon>
        <taxon>Ecdysozoa</taxon>
        <taxon>Nematoda</taxon>
        <taxon>Enoplea</taxon>
        <taxon>Dorylaimia</taxon>
        <taxon>Mermithida</taxon>
        <taxon>Mermithoidea</taxon>
        <taxon>Mermithidae</taxon>
        <taxon>Romanomermis</taxon>
    </lineage>
</organism>
<name>A0A915KRE0_ROMCU</name>
<accession>A0A915KRE0</accession>
<evidence type="ECO:0000313" key="1">
    <source>
        <dbReference type="Proteomes" id="UP000887565"/>
    </source>
</evidence>
<evidence type="ECO:0000313" key="2">
    <source>
        <dbReference type="WBParaSite" id="nRc.2.0.1.t41039-RA"/>
    </source>
</evidence>
<sequence>MGFHLRNRSRRTKVPGINSWYIQWKEATSQILVSRFTLTGLGWRLEFKTGKHSAYILGSLAKRHFIILRHASFFANLLLAPCPRQEMQLGLSEFDNNELVGNSGVITSQFSDGDFLNSAKRQNKRRRNRNKNNRRIYWDNDSTLPSDFFWPIIRLKALLVTEMMMNLKKKRQSTNLFYVVQNKLNFIVWISMRKFSSKGTKCSAKIFQENASEVFLIDPPPRKFIPCMMDFREILDHKKKKIPGYERQLQFCSTEVQKIRFWGMCKIRNLQITERILPPTDESCQQQWCSVEIIMFQLELTQINRTVIRTKLNSAKSFRN</sequence>
<dbReference type="WBParaSite" id="nRc.2.0.1.t41039-RA">
    <property type="protein sequence ID" value="nRc.2.0.1.t41039-RA"/>
    <property type="gene ID" value="nRc.2.0.1.g41039"/>
</dbReference>
<reference evidence="2" key="1">
    <citation type="submission" date="2022-11" db="UniProtKB">
        <authorList>
            <consortium name="WormBaseParasite"/>
        </authorList>
    </citation>
    <scope>IDENTIFICATION</scope>
</reference>
<proteinExistence type="predicted"/>
<dbReference type="Proteomes" id="UP000887565">
    <property type="component" value="Unplaced"/>
</dbReference>
<dbReference type="AlphaFoldDB" id="A0A915KRE0"/>
<protein>
    <submittedName>
        <fullName evidence="2">MATH domain-containing protein</fullName>
    </submittedName>
</protein>